<dbReference type="InterPro" id="IPR000164">
    <property type="entry name" value="Histone_H3/CENP-A"/>
</dbReference>
<dbReference type="GO" id="GO:0003677">
    <property type="term" value="F:DNA binding"/>
    <property type="evidence" value="ECO:0007669"/>
    <property type="project" value="InterPro"/>
</dbReference>
<evidence type="ECO:0000256" key="1">
    <source>
        <dbReference type="SAM" id="MobiDB-lite"/>
    </source>
</evidence>
<sequence length="77" mass="8324">VRKSKQLPKKKLQFEGSPSRTQQQKQSGGGASASATPMRGARSPAVGAAQGTPGHQQLLKKKPYRWRAGTVALREIR</sequence>
<dbReference type="GO" id="GO:0030527">
    <property type="term" value="F:structural constituent of chromatin"/>
    <property type="evidence" value="ECO:0007669"/>
    <property type="project" value="InterPro"/>
</dbReference>
<gene>
    <name evidence="2" type="primary">CenH3</name>
</gene>
<dbReference type="EMBL" id="KJ913050">
    <property type="protein sequence ID" value="AKQ44334.1"/>
    <property type="molecule type" value="Genomic_DNA"/>
</dbReference>
<accession>A0A0K0PNL6</accession>
<reference evidence="2" key="1">
    <citation type="submission" date="2014-04" db="EMBL/GenBank/DDBJ databases">
        <title>Phylogenetic structure of the tribe Meliceae (Poaceae) based on nuclear CENH3, ITS and plastid ndhF, matK-tRNA-Lys, trnK-rps16, trnC-petN sequences.</title>
        <authorList>
            <person name="Kotsinyan A.R."/>
            <person name="Gnutikov A.A."/>
            <person name="Roionov A.V."/>
        </authorList>
    </citation>
    <scope>NUCLEOTIDE SEQUENCE</scope>
</reference>
<proteinExistence type="predicted"/>
<feature type="non-terminal residue" evidence="2">
    <location>
        <position position="1"/>
    </location>
</feature>
<name>A0A0K0PNL6_9POAL</name>
<dbReference type="GO" id="GO:0000786">
    <property type="term" value="C:nucleosome"/>
    <property type="evidence" value="ECO:0007669"/>
    <property type="project" value="InterPro"/>
</dbReference>
<feature type="non-terminal residue" evidence="2">
    <location>
        <position position="77"/>
    </location>
</feature>
<dbReference type="PRINTS" id="PR00622">
    <property type="entry name" value="HISTONEH3"/>
</dbReference>
<evidence type="ECO:0000313" key="2">
    <source>
        <dbReference type="EMBL" id="AKQ44334.1"/>
    </source>
</evidence>
<feature type="compositionally biased region" description="Basic residues" evidence="1">
    <location>
        <begin position="1"/>
        <end position="11"/>
    </location>
</feature>
<protein>
    <submittedName>
        <fullName evidence="2">CENH3</fullName>
    </submittedName>
</protein>
<organism evidence="2">
    <name type="scientific">Melica transsilvanica</name>
    <dbReference type="NCBI Taxonomy" id="1111065"/>
    <lineage>
        <taxon>Eukaryota</taxon>
        <taxon>Viridiplantae</taxon>
        <taxon>Streptophyta</taxon>
        <taxon>Embryophyta</taxon>
        <taxon>Tracheophyta</taxon>
        <taxon>Spermatophyta</taxon>
        <taxon>Magnoliopsida</taxon>
        <taxon>Liliopsida</taxon>
        <taxon>Poales</taxon>
        <taxon>Poaceae</taxon>
        <taxon>BOP clade</taxon>
        <taxon>Pooideae</taxon>
        <taxon>Melicodae</taxon>
        <taxon>Meliceae</taxon>
        <taxon>Melica</taxon>
    </lineage>
</organism>
<feature type="region of interest" description="Disordered" evidence="1">
    <location>
        <begin position="1"/>
        <end position="63"/>
    </location>
</feature>
<dbReference type="AlphaFoldDB" id="A0A0K0PNL6"/>